<dbReference type="PANTHER" id="PTHR16469:SF51">
    <property type="entry name" value="TRANSCRIPTION FACTOR TAU 55 KDA SUBUNIT"/>
    <property type="match status" value="1"/>
</dbReference>
<dbReference type="Proteomes" id="UP000245956">
    <property type="component" value="Unassembled WGS sequence"/>
</dbReference>
<reference evidence="2 5" key="4">
    <citation type="journal article" date="2024" name="Microbiol. Resour. Announc.">
        <title>Genome annotations for the ascomycete fungi Trichoderma harzianum, Trichoderma aggressivum, and Purpureocillium lilacinum.</title>
        <authorList>
            <person name="Beijen E.P.W."/>
            <person name="Ohm R.A."/>
        </authorList>
    </citation>
    <scope>NUCLEOTIDE SEQUENCE [LARGE SCALE GENOMIC DNA]</scope>
    <source>
        <strain evidence="2 5">CBS 150709</strain>
    </source>
</reference>
<dbReference type="Proteomes" id="UP001287286">
    <property type="component" value="Unassembled WGS sequence"/>
</dbReference>
<name>A0A2U3EJG5_PURLI</name>
<dbReference type="CDD" id="cd07067">
    <property type="entry name" value="HP_PGM_like"/>
    <property type="match status" value="1"/>
</dbReference>
<sequence>MLTASDAQLANSLKPPPPPPSRGNALMTWSVNDSRAGALHPPHPEARGVAMRHWALDGAAVVPIIETMRDPTYAMALPMPPKGRLLSCTPSVHAVRARAQVGFWRGDAFVGGDEDCRTEQTGLAAGGWHSCAVRTPDYSNFDDGRGTVSTWGNMGHVFLPRESGKVRRVGCQAQGQGTDSKERQARRGGKEQPKQRYLGRHDRAARFLINGHLDSPQSRPSPLDCIFTFASCCRSICPDSSPFHPPTHSLPGSTTPALVHLHIALAVFRHNLHRSGGTWAVAHGRTNLARRRHSFVEIAGMPLEKIYVTRHGFRSNWLVDPATGAYYAYIPSPTGIPADPTLTSHGVKQSRELARHLMTLNPPIDAVYSSPFYRCLETLKPFVDLAGQARSHAESDHPAGGLTEHPPGDRHPGEHPPGRQEDSLPLSWPGANVAAKIRPEHGIQEWFGSAPFDHPRPATTAVLKSLFPALDETYQPAVVPSARGETLAELQLRVAVALRAIIDRCDADGTRAVLLCTHAAVVIVLGRILTGQAPASVEDEDFYAYTCGLSVYSRQPSLSRGLGGLDPSPASSTSPSAVPGMSIPLLVETESASFIGGWDCERNSDCSFLSGGNSPGTNHFQAQGPCPKASPNYDADLYPGRQLVKPLRLGQIILKRIHQGSFGAQRPDTVRRTDHGTTVVKFCAGNTRLLLLPYAATRTVRSGAKHGYVAMDLVGDRSEQPPTSSHESTAPPASLARITLFVDALEGPMDFVLPSGAGPAQELVGGVSNVPQRPTAVKTGCCLSTPTGTPRRVRCSEWPLHRDRFRPRDCPLMSTADLAATAGAPVWTTLQPHD</sequence>
<dbReference type="Gene3D" id="3.40.50.1240">
    <property type="entry name" value="Phosphoglycerate mutase-like"/>
    <property type="match status" value="1"/>
</dbReference>
<organism evidence="3 4">
    <name type="scientific">Purpureocillium lilacinum</name>
    <name type="common">Paecilomyces lilacinus</name>
    <dbReference type="NCBI Taxonomy" id="33203"/>
    <lineage>
        <taxon>Eukaryota</taxon>
        <taxon>Fungi</taxon>
        <taxon>Dikarya</taxon>
        <taxon>Ascomycota</taxon>
        <taxon>Pezizomycotina</taxon>
        <taxon>Sordariomycetes</taxon>
        <taxon>Hypocreomycetidae</taxon>
        <taxon>Hypocreales</taxon>
        <taxon>Ophiocordycipitaceae</taxon>
        <taxon>Purpureocillium</taxon>
    </lineage>
</organism>
<dbReference type="InterPro" id="IPR013078">
    <property type="entry name" value="His_Pase_superF_clade-1"/>
</dbReference>
<feature type="region of interest" description="Disordered" evidence="1">
    <location>
        <begin position="388"/>
        <end position="427"/>
    </location>
</feature>
<dbReference type="EMBL" id="JAWRVI010000008">
    <property type="protein sequence ID" value="KAK4092352.1"/>
    <property type="molecule type" value="Genomic_DNA"/>
</dbReference>
<feature type="compositionally biased region" description="Basic and acidic residues" evidence="1">
    <location>
        <begin position="179"/>
        <end position="196"/>
    </location>
</feature>
<accession>A0A2U3EJG5</accession>
<protein>
    <submittedName>
        <fullName evidence="3">Phosphoglycerate mutase family protein</fullName>
    </submittedName>
</protein>
<dbReference type="PANTHER" id="PTHR16469">
    <property type="entry name" value="UBIQUITIN-ASSOCIATED AND SH3 DOMAIN-CONTAINING BA-RELATED"/>
    <property type="match status" value="1"/>
</dbReference>
<dbReference type="EMBL" id="LCWV01000003">
    <property type="protein sequence ID" value="PWI74633.1"/>
    <property type="molecule type" value="Genomic_DNA"/>
</dbReference>
<reference evidence="3 4" key="2">
    <citation type="journal article" date="2016" name="Front. Microbiol.">
        <title>Genome and transcriptome sequences reveal the specific parasitism of the nematophagous Purpureocillium lilacinum 36-1.</title>
        <authorList>
            <person name="Xie J."/>
            <person name="Li S."/>
            <person name="Mo C."/>
            <person name="Xiao X."/>
            <person name="Peng D."/>
            <person name="Wang G."/>
            <person name="Xiao Y."/>
        </authorList>
    </citation>
    <scope>NUCLEOTIDE SEQUENCE [LARGE SCALE GENOMIC DNA]</scope>
    <source>
        <strain evidence="3 4">36-1</strain>
    </source>
</reference>
<gene>
    <name evidence="3" type="ORF">PCL_07947</name>
    <name evidence="2" type="ORF">Purlil1_2973</name>
</gene>
<dbReference type="InterPro" id="IPR051710">
    <property type="entry name" value="Phosphatase_SH3-domain"/>
</dbReference>
<feature type="region of interest" description="Disordered" evidence="1">
    <location>
        <begin position="171"/>
        <end position="196"/>
    </location>
</feature>
<feature type="compositionally biased region" description="Basic and acidic residues" evidence="1">
    <location>
        <begin position="406"/>
        <end position="422"/>
    </location>
</feature>
<reference evidence="2" key="3">
    <citation type="submission" date="2023-11" db="EMBL/GenBank/DDBJ databases">
        <authorList>
            <person name="Beijen E."/>
            <person name="Ohm R.A."/>
        </authorList>
    </citation>
    <scope>NUCLEOTIDE SEQUENCE</scope>
    <source>
        <strain evidence="2">CBS 150709</strain>
    </source>
</reference>
<evidence type="ECO:0000313" key="5">
    <source>
        <dbReference type="Proteomes" id="UP001287286"/>
    </source>
</evidence>
<feature type="compositionally biased region" description="Polar residues" evidence="1">
    <location>
        <begin position="1"/>
        <end position="11"/>
    </location>
</feature>
<evidence type="ECO:0000256" key="1">
    <source>
        <dbReference type="SAM" id="MobiDB-lite"/>
    </source>
</evidence>
<dbReference type="InterPro" id="IPR029033">
    <property type="entry name" value="His_PPase_superfam"/>
</dbReference>
<keyword evidence="5" id="KW-1185">Reference proteome</keyword>
<evidence type="ECO:0000313" key="2">
    <source>
        <dbReference type="EMBL" id="KAK4092352.1"/>
    </source>
</evidence>
<evidence type="ECO:0000313" key="4">
    <source>
        <dbReference type="Proteomes" id="UP000245956"/>
    </source>
</evidence>
<proteinExistence type="predicted"/>
<dbReference type="SUPFAM" id="SSF53254">
    <property type="entry name" value="Phosphoglycerate mutase-like"/>
    <property type="match status" value="1"/>
</dbReference>
<dbReference type="AlphaFoldDB" id="A0A2U3EJG5"/>
<dbReference type="Pfam" id="PF00300">
    <property type="entry name" value="His_Phos_1"/>
    <property type="match status" value="1"/>
</dbReference>
<feature type="region of interest" description="Disordered" evidence="1">
    <location>
        <begin position="1"/>
        <end position="27"/>
    </location>
</feature>
<reference evidence="3" key="1">
    <citation type="submission" date="2015-05" db="EMBL/GenBank/DDBJ databases">
        <authorList>
            <person name="Wang D.B."/>
            <person name="Wang M."/>
        </authorList>
    </citation>
    <scope>NUCLEOTIDE SEQUENCE</scope>
    <source>
        <strain evidence="3">36-1</strain>
    </source>
</reference>
<evidence type="ECO:0000313" key="3">
    <source>
        <dbReference type="EMBL" id="PWI74633.1"/>
    </source>
</evidence>
<comment type="caution">
    <text evidence="3">The sequence shown here is derived from an EMBL/GenBank/DDBJ whole genome shotgun (WGS) entry which is preliminary data.</text>
</comment>